<protein>
    <submittedName>
        <fullName evidence="2">Uncharacterized protein</fullName>
    </submittedName>
</protein>
<evidence type="ECO:0000313" key="2">
    <source>
        <dbReference type="EMBL" id="EQD39570.1"/>
    </source>
</evidence>
<proteinExistence type="predicted"/>
<reference evidence="2" key="2">
    <citation type="journal article" date="2014" name="ISME J.">
        <title>Microbial stratification in low pH oxic and suboxic macroscopic growths along an acid mine drainage.</title>
        <authorList>
            <person name="Mendez-Garcia C."/>
            <person name="Mesa V."/>
            <person name="Sprenger R.R."/>
            <person name="Richter M."/>
            <person name="Diez M.S."/>
            <person name="Solano J."/>
            <person name="Bargiela R."/>
            <person name="Golyshina O.V."/>
            <person name="Manteca A."/>
            <person name="Ramos J.L."/>
            <person name="Gallego J.R."/>
            <person name="Llorente I."/>
            <person name="Martins Dos Santos V.A."/>
            <person name="Jensen O.N."/>
            <person name="Pelaez A.I."/>
            <person name="Sanchez J."/>
            <person name="Ferrer M."/>
        </authorList>
    </citation>
    <scope>NUCLEOTIDE SEQUENCE</scope>
</reference>
<feature type="transmembrane region" description="Helical" evidence="1">
    <location>
        <begin position="191"/>
        <end position="208"/>
    </location>
</feature>
<dbReference type="EMBL" id="AUZZ01008066">
    <property type="protein sequence ID" value="EQD39570.1"/>
    <property type="molecule type" value="Genomic_DNA"/>
</dbReference>
<reference evidence="2" key="1">
    <citation type="submission" date="2013-08" db="EMBL/GenBank/DDBJ databases">
        <authorList>
            <person name="Mendez C."/>
            <person name="Richter M."/>
            <person name="Ferrer M."/>
            <person name="Sanchez J."/>
        </authorList>
    </citation>
    <scope>NUCLEOTIDE SEQUENCE</scope>
</reference>
<keyword evidence="1" id="KW-1133">Transmembrane helix</keyword>
<feature type="transmembrane region" description="Helical" evidence="1">
    <location>
        <begin position="82"/>
        <end position="105"/>
    </location>
</feature>
<feature type="non-terminal residue" evidence="2">
    <location>
        <position position="280"/>
    </location>
</feature>
<feature type="transmembrane region" description="Helical" evidence="1">
    <location>
        <begin position="248"/>
        <end position="268"/>
    </location>
</feature>
<dbReference type="AlphaFoldDB" id="T1ACK3"/>
<accession>T1ACK3</accession>
<feature type="transmembrane region" description="Helical" evidence="1">
    <location>
        <begin position="147"/>
        <end position="170"/>
    </location>
</feature>
<sequence length="280" mass="29783">MGMKDRKAWIAAAFAIALLAAMFFNNASAQSTASPSFVTSFIPPWYDIALIAALTVMLIAALIYAASYALDSPNGRSWARAQIYEALIGILLIGIFFGLYSIMFLNPGPSMRSVNMLPNTCTGPASNTIFNLSACDMGSFIAISKGYFSLLYGISFITGLSPGFGLTVEIPYDSDGSGISTKMDSIFPKSADELLGMGFSALLFMILLNEVQLILLSGSMFFIALFMAIGLIAWVFGISRSFGGAMIAFGLGLGIVFPLLVSVTYGFITTQVLTLLGNPS</sequence>
<gene>
    <name evidence="2" type="ORF">B2A_11198</name>
</gene>
<keyword evidence="1" id="KW-0472">Membrane</keyword>
<keyword evidence="1" id="KW-0812">Transmembrane</keyword>
<name>T1ACK3_9ZZZZ</name>
<comment type="caution">
    <text evidence="2">The sequence shown here is derived from an EMBL/GenBank/DDBJ whole genome shotgun (WGS) entry which is preliminary data.</text>
</comment>
<feature type="transmembrane region" description="Helical" evidence="1">
    <location>
        <begin position="45"/>
        <end position="70"/>
    </location>
</feature>
<organism evidence="2">
    <name type="scientific">mine drainage metagenome</name>
    <dbReference type="NCBI Taxonomy" id="410659"/>
    <lineage>
        <taxon>unclassified sequences</taxon>
        <taxon>metagenomes</taxon>
        <taxon>ecological metagenomes</taxon>
    </lineage>
</organism>
<evidence type="ECO:0000256" key="1">
    <source>
        <dbReference type="SAM" id="Phobius"/>
    </source>
</evidence>
<feature type="transmembrane region" description="Helical" evidence="1">
    <location>
        <begin position="214"/>
        <end position="236"/>
    </location>
</feature>